<dbReference type="Proteomes" id="UP000663870">
    <property type="component" value="Unassembled WGS sequence"/>
</dbReference>
<dbReference type="Gene3D" id="3.30.40.10">
    <property type="entry name" value="Zinc/RING finger domain, C3HC4 (zinc finger)"/>
    <property type="match status" value="1"/>
</dbReference>
<dbReference type="UniPathway" id="UPA00143"/>
<dbReference type="PROSITE" id="PS50089">
    <property type="entry name" value="ZF_RING_2"/>
    <property type="match status" value="1"/>
</dbReference>
<evidence type="ECO:0000313" key="13">
    <source>
        <dbReference type="EMBL" id="CAF1395300.1"/>
    </source>
</evidence>
<reference evidence="12" key="1">
    <citation type="submission" date="2021-02" db="EMBL/GenBank/DDBJ databases">
        <authorList>
            <person name="Nowell W R."/>
        </authorList>
    </citation>
    <scope>NUCLEOTIDE SEQUENCE</scope>
</reference>
<evidence type="ECO:0000256" key="7">
    <source>
        <dbReference type="ARBA" id="ARBA00022833"/>
    </source>
</evidence>
<dbReference type="InterPro" id="IPR039396">
    <property type="entry name" value="Deltex_C"/>
</dbReference>
<dbReference type="Pfam" id="PF18102">
    <property type="entry name" value="DTC"/>
    <property type="match status" value="1"/>
</dbReference>
<dbReference type="InterPro" id="IPR001841">
    <property type="entry name" value="Znf_RING"/>
</dbReference>
<proteinExistence type="inferred from homology"/>
<dbReference type="Proteomes" id="UP000663874">
    <property type="component" value="Unassembled WGS sequence"/>
</dbReference>
<dbReference type="CDD" id="cd09633">
    <property type="entry name" value="Deltex_C"/>
    <property type="match status" value="1"/>
</dbReference>
<evidence type="ECO:0000256" key="5">
    <source>
        <dbReference type="ARBA" id="ARBA00022723"/>
    </source>
</evidence>
<comment type="pathway">
    <text evidence="2 9">Protein modification; protein ubiquitination.</text>
</comment>
<dbReference type="InterPro" id="IPR039398">
    <property type="entry name" value="Deltex_fam"/>
</dbReference>
<comment type="caution">
    <text evidence="12">The sequence shown here is derived from an EMBL/GenBank/DDBJ whole genome shotgun (WGS) entry which is preliminary data.</text>
</comment>
<keyword evidence="6 8" id="KW-0863">Zinc-finger</keyword>
<evidence type="ECO:0000313" key="14">
    <source>
        <dbReference type="EMBL" id="CAF1622092.1"/>
    </source>
</evidence>
<dbReference type="SUPFAM" id="SSF57850">
    <property type="entry name" value="RING/U-box"/>
    <property type="match status" value="1"/>
</dbReference>
<evidence type="ECO:0000256" key="4">
    <source>
        <dbReference type="ARBA" id="ARBA00022679"/>
    </source>
</evidence>
<comment type="subcellular location">
    <subcellularLocation>
        <location evidence="9">Cytoplasm</location>
    </subcellularLocation>
</comment>
<dbReference type="AlphaFoldDB" id="A0A815J4I8"/>
<evidence type="ECO:0000256" key="1">
    <source>
        <dbReference type="ARBA" id="ARBA00000900"/>
    </source>
</evidence>
<dbReference type="SMART" id="SM00184">
    <property type="entry name" value="RING"/>
    <property type="match status" value="2"/>
</dbReference>
<dbReference type="PANTHER" id="PTHR12622">
    <property type="entry name" value="DELTEX-RELATED"/>
    <property type="match status" value="1"/>
</dbReference>
<keyword evidence="5 9" id="KW-0479">Metal-binding</keyword>
<dbReference type="Gene3D" id="3.30.390.130">
    <property type="match status" value="1"/>
</dbReference>
<dbReference type="GO" id="GO:0016567">
    <property type="term" value="P:protein ubiquitination"/>
    <property type="evidence" value="ECO:0007669"/>
    <property type="project" value="UniProtKB-UniRule"/>
</dbReference>
<dbReference type="GO" id="GO:0005737">
    <property type="term" value="C:cytoplasm"/>
    <property type="evidence" value="ECO:0007669"/>
    <property type="project" value="UniProtKB-SubCell"/>
</dbReference>
<dbReference type="PROSITE" id="PS00518">
    <property type="entry name" value="ZF_RING_1"/>
    <property type="match status" value="1"/>
</dbReference>
<dbReference type="EMBL" id="CAJOBE010000636">
    <property type="protein sequence ID" value="CAF3668718.1"/>
    <property type="molecule type" value="Genomic_DNA"/>
</dbReference>
<sequence length="377" mass="42863">MSSMRAAPPVSSSTCEWCSQQTFRSQSTKLCQHRICNQCIFIDKQCESDCPICWYINGAQFIHDNRICSVCCNGINPGDKILQCSKNHPHCPQCYVAGCVLCQFRKLKSWSQTSYRDLPASSQRILYVCHIWQMKFEEVQKCVMNSNILLSKKDPSLMDVDNKQHVLGPVLSLKHKKKPSTDEEIGDCMICLEHLGSSYHKLDVCGHLFHKSCIDQWFESNGKQSCPSCGYVYGISKGSQPPDGRMTYRYINTPLPGFENENYEHGQPTIEITYLFPPGIQGSLNPKPGKSYPGTTRSAYLPNNKEGNEVLRLLRRAFDDQHIFTIGRSATTGQDNVITWNDIHHKTNIHGGPDRFGYPDPTYLFRVRQELADKGYK</sequence>
<evidence type="ECO:0000313" key="15">
    <source>
        <dbReference type="EMBL" id="CAF3668718.1"/>
    </source>
</evidence>
<organism evidence="12 18">
    <name type="scientific">Rotaria sordida</name>
    <dbReference type="NCBI Taxonomy" id="392033"/>
    <lineage>
        <taxon>Eukaryota</taxon>
        <taxon>Metazoa</taxon>
        <taxon>Spiralia</taxon>
        <taxon>Gnathifera</taxon>
        <taxon>Rotifera</taxon>
        <taxon>Eurotatoria</taxon>
        <taxon>Bdelloidea</taxon>
        <taxon>Philodinida</taxon>
        <taxon>Philodinidae</taxon>
        <taxon>Rotaria</taxon>
    </lineage>
</organism>
<feature type="domain" description="RING-type" evidence="10">
    <location>
        <begin position="188"/>
        <end position="229"/>
    </location>
</feature>
<dbReference type="Proteomes" id="UP000663864">
    <property type="component" value="Unassembled WGS sequence"/>
</dbReference>
<comment type="catalytic activity">
    <reaction evidence="1 9">
        <text>S-ubiquitinyl-[E2 ubiquitin-conjugating enzyme]-L-cysteine + [acceptor protein]-L-lysine = [E2 ubiquitin-conjugating enzyme]-L-cysteine + N(6)-ubiquitinyl-[acceptor protein]-L-lysine.</text>
        <dbReference type="EC" id="2.3.2.27"/>
    </reaction>
</comment>
<evidence type="ECO:0000313" key="12">
    <source>
        <dbReference type="EMBL" id="CAF1377054.1"/>
    </source>
</evidence>
<dbReference type="InterPro" id="IPR017907">
    <property type="entry name" value="Znf_RING_CS"/>
</dbReference>
<accession>A0A815J4I8</accession>
<dbReference type="Proteomes" id="UP000663854">
    <property type="component" value="Unassembled WGS sequence"/>
</dbReference>
<dbReference type="Pfam" id="PF13639">
    <property type="entry name" value="zf-RING_2"/>
    <property type="match status" value="1"/>
</dbReference>
<evidence type="ECO:0000256" key="6">
    <source>
        <dbReference type="ARBA" id="ARBA00022771"/>
    </source>
</evidence>
<evidence type="ECO:0000256" key="2">
    <source>
        <dbReference type="ARBA" id="ARBA00004906"/>
    </source>
</evidence>
<keyword evidence="17" id="KW-1185">Reference proteome</keyword>
<protein>
    <recommendedName>
        <fullName evidence="9">E3 ubiquitin-protein ligase</fullName>
        <ecNumber evidence="9">2.3.2.27</ecNumber>
    </recommendedName>
</protein>
<dbReference type="InterPro" id="IPR039399">
    <property type="entry name" value="Deltex_C_sf"/>
</dbReference>
<keyword evidence="7 9" id="KW-0862">Zinc</keyword>
<evidence type="ECO:0000313" key="11">
    <source>
        <dbReference type="EMBL" id="CAF1177173.1"/>
    </source>
</evidence>
<evidence type="ECO:0000256" key="8">
    <source>
        <dbReference type="PROSITE-ProRule" id="PRU00175"/>
    </source>
</evidence>
<dbReference type="EMBL" id="CAJNOU010003208">
    <property type="protein sequence ID" value="CAF1377054.1"/>
    <property type="molecule type" value="Genomic_DNA"/>
</dbReference>
<dbReference type="EMBL" id="CAJOBD010001356">
    <property type="protein sequence ID" value="CAF3791196.1"/>
    <property type="molecule type" value="Genomic_DNA"/>
</dbReference>
<keyword evidence="9" id="KW-0963">Cytoplasm</keyword>
<dbReference type="EC" id="2.3.2.27" evidence="9"/>
<dbReference type="EMBL" id="CAJNOT010001288">
    <property type="protein sequence ID" value="CAF1177173.1"/>
    <property type="molecule type" value="Genomic_DNA"/>
</dbReference>
<evidence type="ECO:0000256" key="9">
    <source>
        <dbReference type="RuleBase" id="RU367105"/>
    </source>
</evidence>
<name>A0A815J4I8_9BILA</name>
<evidence type="ECO:0000313" key="17">
    <source>
        <dbReference type="Proteomes" id="UP000663870"/>
    </source>
</evidence>
<dbReference type="EMBL" id="CAJNOH010005325">
    <property type="protein sequence ID" value="CAF1395300.1"/>
    <property type="molecule type" value="Genomic_DNA"/>
</dbReference>
<evidence type="ECO:0000259" key="10">
    <source>
        <dbReference type="PROSITE" id="PS50089"/>
    </source>
</evidence>
<keyword evidence="4 9" id="KW-0808">Transferase</keyword>
<dbReference type="EMBL" id="CAJNOL010006813">
    <property type="protein sequence ID" value="CAF1622092.1"/>
    <property type="molecule type" value="Genomic_DNA"/>
</dbReference>
<evidence type="ECO:0000313" key="18">
    <source>
        <dbReference type="Proteomes" id="UP000663889"/>
    </source>
</evidence>
<dbReference type="GO" id="GO:0007219">
    <property type="term" value="P:Notch signaling pathway"/>
    <property type="evidence" value="ECO:0007669"/>
    <property type="project" value="InterPro"/>
</dbReference>
<dbReference type="Proteomes" id="UP000663836">
    <property type="component" value="Unassembled WGS sequence"/>
</dbReference>
<comment type="similarity">
    <text evidence="3 9">Belongs to the Deltex family.</text>
</comment>
<evidence type="ECO:0000256" key="3">
    <source>
        <dbReference type="ARBA" id="ARBA00009413"/>
    </source>
</evidence>
<dbReference type="GO" id="GO:0008270">
    <property type="term" value="F:zinc ion binding"/>
    <property type="evidence" value="ECO:0007669"/>
    <property type="project" value="UniProtKB-KW"/>
</dbReference>
<gene>
    <name evidence="15" type="ORF">FNK824_LOCUS7047</name>
    <name evidence="16" type="ORF">JBS370_LOCUS14756</name>
    <name evidence="14" type="ORF">JXQ802_LOCUS50725</name>
    <name evidence="13" type="ORF">PYM288_LOCUS34543</name>
    <name evidence="12" type="ORF">SEV965_LOCUS30205</name>
    <name evidence="11" type="ORF">ZHD862_LOCUS21550</name>
</gene>
<dbReference type="Proteomes" id="UP000663889">
    <property type="component" value="Unassembled WGS sequence"/>
</dbReference>
<dbReference type="GO" id="GO:0061630">
    <property type="term" value="F:ubiquitin protein ligase activity"/>
    <property type="evidence" value="ECO:0007669"/>
    <property type="project" value="UniProtKB-UniRule"/>
</dbReference>
<evidence type="ECO:0000313" key="16">
    <source>
        <dbReference type="EMBL" id="CAF3791196.1"/>
    </source>
</evidence>
<dbReference type="InterPro" id="IPR013083">
    <property type="entry name" value="Znf_RING/FYVE/PHD"/>
</dbReference>